<dbReference type="Proteomes" id="UP000002051">
    <property type="component" value="Chromosome 6"/>
</dbReference>
<evidence type="ECO:0000313" key="3">
    <source>
        <dbReference type="EnsemblPlants" id="KEH25667"/>
    </source>
</evidence>
<dbReference type="EMBL" id="CM001222">
    <property type="protein sequence ID" value="KEH25667.1"/>
    <property type="molecule type" value="Genomic_DNA"/>
</dbReference>
<keyword evidence="1" id="KW-1133">Transmembrane helix</keyword>
<proteinExistence type="predicted"/>
<keyword evidence="1" id="KW-0472">Membrane</keyword>
<evidence type="ECO:0000313" key="4">
    <source>
        <dbReference type="Proteomes" id="UP000002051"/>
    </source>
</evidence>
<sequence>MITHAGVLWKARNERIFSNGMGSVDDLVEEVKVWAVGIGDPAHLFLAVLVVFQLFGGVVVLAEFDLLRGFGKIVNLTVVDAAVVGFPFWSGGELLLLQFCSGRFLFLFWPISVLGCDAGGRCNEGSHIVESVNVGGNKSHSEVESIVESLINVAITAPIQSHLDKGSHTKAKTSTKVARKCPRNMSV</sequence>
<accession>A0A072U7K2</accession>
<dbReference type="HOGENOM" id="CLU_1449739_0_0_1"/>
<dbReference type="EnsemblPlants" id="KEH25667">
    <property type="protein sequence ID" value="KEH25667"/>
    <property type="gene ID" value="MTR_6g033420"/>
</dbReference>
<protein>
    <submittedName>
        <fullName evidence="2">Transmembrane protein, putative</fullName>
    </submittedName>
</protein>
<keyword evidence="1 2" id="KW-0812">Transmembrane</keyword>
<reference evidence="2 4" key="1">
    <citation type="journal article" date="2011" name="Nature">
        <title>The Medicago genome provides insight into the evolution of rhizobial symbioses.</title>
        <authorList>
            <person name="Young N.D."/>
            <person name="Debelle F."/>
            <person name="Oldroyd G.E."/>
            <person name="Geurts R."/>
            <person name="Cannon S.B."/>
            <person name="Udvardi M.K."/>
            <person name="Benedito V.A."/>
            <person name="Mayer K.F."/>
            <person name="Gouzy J."/>
            <person name="Schoof H."/>
            <person name="Van de Peer Y."/>
            <person name="Proost S."/>
            <person name="Cook D.R."/>
            <person name="Meyers B.C."/>
            <person name="Spannagl M."/>
            <person name="Cheung F."/>
            <person name="De Mita S."/>
            <person name="Krishnakumar V."/>
            <person name="Gundlach H."/>
            <person name="Zhou S."/>
            <person name="Mudge J."/>
            <person name="Bharti A.K."/>
            <person name="Murray J.D."/>
            <person name="Naoumkina M.A."/>
            <person name="Rosen B."/>
            <person name="Silverstein K.A."/>
            <person name="Tang H."/>
            <person name="Rombauts S."/>
            <person name="Zhao P.X."/>
            <person name="Zhou P."/>
            <person name="Barbe V."/>
            <person name="Bardou P."/>
            <person name="Bechner M."/>
            <person name="Bellec A."/>
            <person name="Berger A."/>
            <person name="Berges H."/>
            <person name="Bidwell S."/>
            <person name="Bisseling T."/>
            <person name="Choisne N."/>
            <person name="Couloux A."/>
            <person name="Denny R."/>
            <person name="Deshpande S."/>
            <person name="Dai X."/>
            <person name="Doyle J.J."/>
            <person name="Dudez A.M."/>
            <person name="Farmer A.D."/>
            <person name="Fouteau S."/>
            <person name="Franken C."/>
            <person name="Gibelin C."/>
            <person name="Gish J."/>
            <person name="Goldstein S."/>
            <person name="Gonzalez A.J."/>
            <person name="Green P.J."/>
            <person name="Hallab A."/>
            <person name="Hartog M."/>
            <person name="Hua A."/>
            <person name="Humphray S.J."/>
            <person name="Jeong D.H."/>
            <person name="Jing Y."/>
            <person name="Jocker A."/>
            <person name="Kenton S.M."/>
            <person name="Kim D.J."/>
            <person name="Klee K."/>
            <person name="Lai H."/>
            <person name="Lang C."/>
            <person name="Lin S."/>
            <person name="Macmil S.L."/>
            <person name="Magdelenat G."/>
            <person name="Matthews L."/>
            <person name="McCorrison J."/>
            <person name="Monaghan E.L."/>
            <person name="Mun J.H."/>
            <person name="Najar F.Z."/>
            <person name="Nicholson C."/>
            <person name="Noirot C."/>
            <person name="O'Bleness M."/>
            <person name="Paule C.R."/>
            <person name="Poulain J."/>
            <person name="Prion F."/>
            <person name="Qin B."/>
            <person name="Qu C."/>
            <person name="Retzel E.F."/>
            <person name="Riddle C."/>
            <person name="Sallet E."/>
            <person name="Samain S."/>
            <person name="Samson N."/>
            <person name="Sanders I."/>
            <person name="Saurat O."/>
            <person name="Scarpelli C."/>
            <person name="Schiex T."/>
            <person name="Segurens B."/>
            <person name="Severin A.J."/>
            <person name="Sherrier D.J."/>
            <person name="Shi R."/>
            <person name="Sims S."/>
            <person name="Singer S.R."/>
            <person name="Sinharoy S."/>
            <person name="Sterck L."/>
            <person name="Viollet A."/>
            <person name="Wang B.B."/>
            <person name="Wang K."/>
            <person name="Wang M."/>
            <person name="Wang X."/>
            <person name="Warfsmann J."/>
            <person name="Weissenbach J."/>
            <person name="White D.D."/>
            <person name="White J.D."/>
            <person name="Wiley G.B."/>
            <person name="Wincker P."/>
            <person name="Xing Y."/>
            <person name="Yang L."/>
            <person name="Yao Z."/>
            <person name="Ying F."/>
            <person name="Zhai J."/>
            <person name="Zhou L."/>
            <person name="Zuber A."/>
            <person name="Denarie J."/>
            <person name="Dixon R.A."/>
            <person name="May G.D."/>
            <person name="Schwartz D.C."/>
            <person name="Rogers J."/>
            <person name="Quetier F."/>
            <person name="Town C.D."/>
            <person name="Roe B.A."/>
        </authorList>
    </citation>
    <scope>NUCLEOTIDE SEQUENCE [LARGE SCALE GENOMIC DNA]</scope>
    <source>
        <strain evidence="2">A17</strain>
        <strain evidence="3 4">cv. Jemalong A17</strain>
    </source>
</reference>
<gene>
    <name evidence="2" type="ordered locus">MTR_6g033420</name>
</gene>
<evidence type="ECO:0000313" key="2">
    <source>
        <dbReference type="EMBL" id="KEH25667.1"/>
    </source>
</evidence>
<keyword evidence="4" id="KW-1185">Reference proteome</keyword>
<evidence type="ECO:0000256" key="1">
    <source>
        <dbReference type="SAM" id="Phobius"/>
    </source>
</evidence>
<organism evidence="2 4">
    <name type="scientific">Medicago truncatula</name>
    <name type="common">Barrel medic</name>
    <name type="synonym">Medicago tribuloides</name>
    <dbReference type="NCBI Taxonomy" id="3880"/>
    <lineage>
        <taxon>Eukaryota</taxon>
        <taxon>Viridiplantae</taxon>
        <taxon>Streptophyta</taxon>
        <taxon>Embryophyta</taxon>
        <taxon>Tracheophyta</taxon>
        <taxon>Spermatophyta</taxon>
        <taxon>Magnoliopsida</taxon>
        <taxon>eudicotyledons</taxon>
        <taxon>Gunneridae</taxon>
        <taxon>Pentapetalae</taxon>
        <taxon>rosids</taxon>
        <taxon>fabids</taxon>
        <taxon>Fabales</taxon>
        <taxon>Fabaceae</taxon>
        <taxon>Papilionoideae</taxon>
        <taxon>50 kb inversion clade</taxon>
        <taxon>NPAAA clade</taxon>
        <taxon>Hologalegina</taxon>
        <taxon>IRL clade</taxon>
        <taxon>Trifolieae</taxon>
        <taxon>Medicago</taxon>
    </lineage>
</organism>
<feature type="transmembrane region" description="Helical" evidence="1">
    <location>
        <begin position="42"/>
        <end position="61"/>
    </location>
</feature>
<reference evidence="3" key="3">
    <citation type="submission" date="2015-04" db="UniProtKB">
        <authorList>
            <consortium name="EnsemblPlants"/>
        </authorList>
    </citation>
    <scope>IDENTIFICATION</scope>
    <source>
        <strain evidence="3">cv. Jemalong A17</strain>
    </source>
</reference>
<dbReference type="AlphaFoldDB" id="A0A072U7K2"/>
<name>A0A072U7K2_MEDTR</name>
<reference evidence="2 4" key="2">
    <citation type="journal article" date="2014" name="BMC Genomics">
        <title>An improved genome release (version Mt4.0) for the model legume Medicago truncatula.</title>
        <authorList>
            <person name="Tang H."/>
            <person name="Krishnakumar V."/>
            <person name="Bidwell S."/>
            <person name="Rosen B."/>
            <person name="Chan A."/>
            <person name="Zhou S."/>
            <person name="Gentzbittel L."/>
            <person name="Childs K.L."/>
            <person name="Yandell M."/>
            <person name="Gundlach H."/>
            <person name="Mayer K.F."/>
            <person name="Schwartz D.C."/>
            <person name="Town C.D."/>
        </authorList>
    </citation>
    <scope>GENOME REANNOTATION</scope>
    <source>
        <strain evidence="2">A17</strain>
        <strain evidence="3 4">cv. Jemalong A17</strain>
    </source>
</reference>